<proteinExistence type="predicted"/>
<evidence type="ECO:0008006" key="3">
    <source>
        <dbReference type="Google" id="ProtNLM"/>
    </source>
</evidence>
<reference evidence="2" key="1">
    <citation type="journal article" date="2019" name="Int. J. Syst. Evol. Microbiol.">
        <title>The Global Catalogue of Microorganisms (GCM) 10K type strain sequencing project: providing services to taxonomists for standard genome sequencing and annotation.</title>
        <authorList>
            <consortium name="The Broad Institute Genomics Platform"/>
            <consortium name="The Broad Institute Genome Sequencing Center for Infectious Disease"/>
            <person name="Wu L."/>
            <person name="Ma J."/>
        </authorList>
    </citation>
    <scope>NUCLEOTIDE SEQUENCE [LARGE SCALE GENOMIC DNA]</scope>
    <source>
        <strain evidence="2">JCM 4816</strain>
    </source>
</reference>
<evidence type="ECO:0000313" key="2">
    <source>
        <dbReference type="Proteomes" id="UP001501455"/>
    </source>
</evidence>
<keyword evidence="2" id="KW-1185">Reference proteome</keyword>
<sequence>MTHQALGQQQIAAGSPVNRCTETVSELVIPHPYTVFRRNSRNGTRHRLRAYSVPKAAVVRQVQLANNHRWNRDYVCAASLALDPQNHLPLLKDRDVFTPELGSLVRPEATEGTQ</sequence>
<protein>
    <recommendedName>
        <fullName evidence="3">Transposase</fullName>
    </recommendedName>
</protein>
<gene>
    <name evidence="1" type="ORF">GCM10019016_121000</name>
</gene>
<name>A0ABP6UEC5_9ACTN</name>
<dbReference type="EMBL" id="BAAAXF010000082">
    <property type="protein sequence ID" value="GAA3504987.1"/>
    <property type="molecule type" value="Genomic_DNA"/>
</dbReference>
<evidence type="ECO:0000313" key="1">
    <source>
        <dbReference type="EMBL" id="GAA3504987.1"/>
    </source>
</evidence>
<dbReference type="Proteomes" id="UP001501455">
    <property type="component" value="Unassembled WGS sequence"/>
</dbReference>
<accession>A0ABP6UEC5</accession>
<comment type="caution">
    <text evidence="1">The sequence shown here is derived from an EMBL/GenBank/DDBJ whole genome shotgun (WGS) entry which is preliminary data.</text>
</comment>
<organism evidence="1 2">
    <name type="scientific">Streptomyces prasinosporus</name>
    <dbReference type="NCBI Taxonomy" id="68256"/>
    <lineage>
        <taxon>Bacteria</taxon>
        <taxon>Bacillati</taxon>
        <taxon>Actinomycetota</taxon>
        <taxon>Actinomycetes</taxon>
        <taxon>Kitasatosporales</taxon>
        <taxon>Streptomycetaceae</taxon>
        <taxon>Streptomyces</taxon>
        <taxon>Streptomyces albogriseolus group</taxon>
    </lineage>
</organism>